<keyword evidence="3" id="KW-0285">Flavoprotein</keyword>
<comment type="similarity">
    <text evidence="2">Belongs to the oxygen-dependent FAD-linked oxidoreductase family.</text>
</comment>
<dbReference type="InterPro" id="IPR006094">
    <property type="entry name" value="Oxid_FAD_bind_N"/>
</dbReference>
<sequence length="529" mass="59808">MKPDNRGEAIHTLIEYLTFSNKHHRLKSYDMLDCWTVSREAITSQSARIPKVGPADDMSECTYPNPSSDDLPILYRDSTPRDKFLDSVWGHVFNHRRATDSRVPRAVVHATSTSHVVAAVKLANRLRCRVSVRSGGHSWAAWSGLEYDERTRILSCPPSATGRMANKFLEGKGRLFAGGHCPDVGLGGFLLQGGMGWNCKNWGWACESIVGLDAVTADGRVVYASQGENVDLFWAARGAGPGFPAIVTRFYLMTRPLPELYQSVYIYPISEYRKVLQWVIDMCKVGDTDTEMVAVGQYIPEYPDPVILANFLTFKPDRAQGEAALRPLHDDPNRPPNPLIEVFARPTSLPDQYAPQEVANPEGHRYCSENAYIRNDEEDVPAVLEEAFTTLPHRKAMALYFGMAPTSRRAHYTAQVDGDDDNDFVGSMALSMQSDHYFALYTVWENPEEDERCTAWTHGVMRGVERFSEGSYLGDADFQHRRTKFWRDGNARRLMEVRRKWDPEGRICGYLDQGDRSGVEGLKNEFEWE</sequence>
<comment type="cofactor">
    <cofactor evidence="1">
        <name>FAD</name>
        <dbReference type="ChEBI" id="CHEBI:57692"/>
    </cofactor>
</comment>
<dbReference type="Gene3D" id="3.30.43.10">
    <property type="entry name" value="Uridine Diphospho-n-acetylenolpyruvylglucosamine Reductase, domain 2"/>
    <property type="match status" value="1"/>
</dbReference>
<dbReference type="PANTHER" id="PTHR42973">
    <property type="entry name" value="BINDING OXIDOREDUCTASE, PUTATIVE (AFU_ORTHOLOGUE AFUA_1G17690)-RELATED"/>
    <property type="match status" value="1"/>
</dbReference>
<keyword evidence="8" id="KW-1185">Reference proteome</keyword>
<evidence type="ECO:0000256" key="1">
    <source>
        <dbReference type="ARBA" id="ARBA00001974"/>
    </source>
</evidence>
<proteinExistence type="inferred from homology"/>
<keyword evidence="5" id="KW-0560">Oxidoreductase</keyword>
<evidence type="ECO:0000259" key="6">
    <source>
        <dbReference type="Pfam" id="PF01565"/>
    </source>
</evidence>
<dbReference type="OrthoDB" id="415825at2759"/>
<reference evidence="7 8" key="1">
    <citation type="submission" date="2015-09" db="EMBL/GenBank/DDBJ databases">
        <title>Host preference determinants of Valsa canker pathogens revealed by comparative genomics.</title>
        <authorList>
            <person name="Yin Z."/>
            <person name="Huang L."/>
        </authorList>
    </citation>
    <scope>NUCLEOTIDE SEQUENCE [LARGE SCALE GENOMIC DNA]</scope>
    <source>
        <strain evidence="7 8">03-1</strain>
    </source>
</reference>
<dbReference type="AlphaFoldDB" id="A0A423VYA0"/>
<evidence type="ECO:0000256" key="5">
    <source>
        <dbReference type="ARBA" id="ARBA00023002"/>
    </source>
</evidence>
<evidence type="ECO:0000313" key="8">
    <source>
        <dbReference type="Proteomes" id="UP000283895"/>
    </source>
</evidence>
<dbReference type="GO" id="GO:0050660">
    <property type="term" value="F:flavin adenine dinucleotide binding"/>
    <property type="evidence" value="ECO:0007669"/>
    <property type="project" value="InterPro"/>
</dbReference>
<gene>
    <name evidence="7" type="ORF">VMCG_07993</name>
</gene>
<evidence type="ECO:0000313" key="7">
    <source>
        <dbReference type="EMBL" id="ROV96004.1"/>
    </source>
</evidence>
<feature type="domain" description="FAD linked oxidase N-terminal" evidence="6">
    <location>
        <begin position="104"/>
        <end position="222"/>
    </location>
</feature>
<dbReference type="Gene3D" id="3.30.465.10">
    <property type="match status" value="1"/>
</dbReference>
<dbReference type="InterPro" id="IPR036318">
    <property type="entry name" value="FAD-bd_PCMH-like_sf"/>
</dbReference>
<dbReference type="GO" id="GO:0016491">
    <property type="term" value="F:oxidoreductase activity"/>
    <property type="evidence" value="ECO:0007669"/>
    <property type="project" value="UniProtKB-KW"/>
</dbReference>
<dbReference type="Gene3D" id="3.40.462.20">
    <property type="match status" value="1"/>
</dbReference>
<dbReference type="EMBL" id="LKEA01000034">
    <property type="protein sequence ID" value="ROV96004.1"/>
    <property type="molecule type" value="Genomic_DNA"/>
</dbReference>
<name>A0A423VYA0_9PEZI</name>
<organism evidence="7 8">
    <name type="scientific">Cytospora schulzeri</name>
    <dbReference type="NCBI Taxonomy" id="448051"/>
    <lineage>
        <taxon>Eukaryota</taxon>
        <taxon>Fungi</taxon>
        <taxon>Dikarya</taxon>
        <taxon>Ascomycota</taxon>
        <taxon>Pezizomycotina</taxon>
        <taxon>Sordariomycetes</taxon>
        <taxon>Sordariomycetidae</taxon>
        <taxon>Diaporthales</taxon>
        <taxon>Cytosporaceae</taxon>
        <taxon>Cytospora</taxon>
    </lineage>
</organism>
<dbReference type="SUPFAM" id="SSF56176">
    <property type="entry name" value="FAD-binding/transporter-associated domain-like"/>
    <property type="match status" value="1"/>
</dbReference>
<dbReference type="InterPro" id="IPR016167">
    <property type="entry name" value="FAD-bd_PCMH_sub1"/>
</dbReference>
<evidence type="ECO:0000256" key="2">
    <source>
        <dbReference type="ARBA" id="ARBA00005466"/>
    </source>
</evidence>
<comment type="caution">
    <text evidence="7">The sequence shown here is derived from an EMBL/GenBank/DDBJ whole genome shotgun (WGS) entry which is preliminary data.</text>
</comment>
<evidence type="ECO:0000256" key="3">
    <source>
        <dbReference type="ARBA" id="ARBA00022630"/>
    </source>
</evidence>
<evidence type="ECO:0000256" key="4">
    <source>
        <dbReference type="ARBA" id="ARBA00022827"/>
    </source>
</evidence>
<dbReference type="Pfam" id="PF01565">
    <property type="entry name" value="FAD_binding_4"/>
    <property type="match status" value="1"/>
</dbReference>
<dbReference type="PANTHER" id="PTHR42973:SF39">
    <property type="entry name" value="FAD-BINDING PCMH-TYPE DOMAIN-CONTAINING PROTEIN"/>
    <property type="match status" value="1"/>
</dbReference>
<protein>
    <recommendedName>
        <fullName evidence="6">FAD linked oxidase N-terminal domain-containing protein</fullName>
    </recommendedName>
</protein>
<dbReference type="InterPro" id="IPR016169">
    <property type="entry name" value="FAD-bd_PCMH_sub2"/>
</dbReference>
<accession>A0A423VYA0</accession>
<dbReference type="Proteomes" id="UP000283895">
    <property type="component" value="Unassembled WGS sequence"/>
</dbReference>
<keyword evidence="4" id="KW-0274">FAD</keyword>
<dbReference type="STRING" id="356882.A0A423VYA0"/>
<dbReference type="InterPro" id="IPR050416">
    <property type="entry name" value="FAD-linked_Oxidoreductase"/>
</dbReference>